<organism evidence="6 7">
    <name type="scientific">Thermosulfurimonas dismutans</name>
    <dbReference type="NCBI Taxonomy" id="999894"/>
    <lineage>
        <taxon>Bacteria</taxon>
        <taxon>Pseudomonadati</taxon>
        <taxon>Thermodesulfobacteriota</taxon>
        <taxon>Thermodesulfobacteria</taxon>
        <taxon>Thermodesulfobacteriales</taxon>
        <taxon>Thermodesulfobacteriaceae</taxon>
        <taxon>Thermosulfurimonas</taxon>
    </lineage>
</organism>
<evidence type="ECO:0000256" key="3">
    <source>
        <dbReference type="ARBA" id="ARBA00022692"/>
    </source>
</evidence>
<dbReference type="GO" id="GO:0016020">
    <property type="term" value="C:membrane"/>
    <property type="evidence" value="ECO:0007669"/>
    <property type="project" value="UniProtKB-SubCell"/>
</dbReference>
<reference evidence="6 7" key="1">
    <citation type="submission" date="2016-04" db="EMBL/GenBank/DDBJ databases">
        <title>Genome analysis of Thermosulfurimonas dismutans, the first thermophilic sulfur-disproportionating bacterium of the phylum Thermodesulfobacteria.</title>
        <authorList>
            <person name="Mardanov A.V."/>
            <person name="Beletsky A.V."/>
            <person name="Kadnikov V.V."/>
            <person name="Slobodkin A.I."/>
            <person name="Ravin N.V."/>
        </authorList>
    </citation>
    <scope>NUCLEOTIDE SEQUENCE [LARGE SCALE GENOMIC DNA]</scope>
    <source>
        <strain evidence="6 7">S95</strain>
    </source>
</reference>
<evidence type="ECO:0000256" key="1">
    <source>
        <dbReference type="ARBA" id="ARBA00004167"/>
    </source>
</evidence>
<keyword evidence="7" id="KW-1185">Reference proteome</keyword>
<dbReference type="EMBL" id="LWLG01000003">
    <property type="protein sequence ID" value="OAQ21086.1"/>
    <property type="molecule type" value="Genomic_DNA"/>
</dbReference>
<evidence type="ECO:0000256" key="5">
    <source>
        <dbReference type="ARBA" id="ARBA00023136"/>
    </source>
</evidence>
<name>A0A179D4W7_9BACT</name>
<comment type="similarity">
    <text evidence="2">Belongs to the LemA family.</text>
</comment>
<dbReference type="PANTHER" id="PTHR34478:SF2">
    <property type="entry name" value="MEMBRANE PROTEIN"/>
    <property type="match status" value="1"/>
</dbReference>
<accession>A0A179D4W7</accession>
<comment type="subcellular location">
    <subcellularLocation>
        <location evidence="1">Membrane</location>
        <topology evidence="1">Single-pass membrane protein</topology>
    </subcellularLocation>
</comment>
<keyword evidence="5" id="KW-0472">Membrane</keyword>
<dbReference type="Pfam" id="PF04011">
    <property type="entry name" value="LemA"/>
    <property type="match status" value="1"/>
</dbReference>
<proteinExistence type="inferred from homology"/>
<dbReference type="InterPro" id="IPR007156">
    <property type="entry name" value="MamQ_LemA"/>
</dbReference>
<protein>
    <submittedName>
        <fullName evidence="6">LemA family protein</fullName>
    </submittedName>
</protein>
<evidence type="ECO:0000256" key="2">
    <source>
        <dbReference type="ARBA" id="ARBA00008854"/>
    </source>
</evidence>
<evidence type="ECO:0000256" key="4">
    <source>
        <dbReference type="ARBA" id="ARBA00022989"/>
    </source>
</evidence>
<gene>
    <name evidence="6" type="ORF">TDIS_0738</name>
</gene>
<evidence type="ECO:0000313" key="7">
    <source>
        <dbReference type="Proteomes" id="UP000078390"/>
    </source>
</evidence>
<evidence type="ECO:0000313" key="6">
    <source>
        <dbReference type="EMBL" id="OAQ21086.1"/>
    </source>
</evidence>
<dbReference type="SUPFAM" id="SSF140478">
    <property type="entry name" value="LemA-like"/>
    <property type="match status" value="1"/>
</dbReference>
<sequence>MLMKQLENVENDLQKKREEYNAVAREYNTTRNSIPTVFIAHTLGFKEAPYFSIEIDAVEALKEFRTDDGEMLKALIKTTSSKVLEAAEKASAKVEKALESVSQREKQET</sequence>
<dbReference type="PANTHER" id="PTHR34478">
    <property type="entry name" value="PROTEIN LEMA"/>
    <property type="match status" value="1"/>
</dbReference>
<keyword evidence="4" id="KW-1133">Transmembrane helix</keyword>
<dbReference type="Gene3D" id="1.20.1440.20">
    <property type="entry name" value="LemA-like domain"/>
    <property type="match status" value="1"/>
</dbReference>
<keyword evidence="3" id="KW-0812">Transmembrane</keyword>
<dbReference type="InterPro" id="IPR023353">
    <property type="entry name" value="LemA-like_dom_sf"/>
</dbReference>
<dbReference type="Proteomes" id="UP000078390">
    <property type="component" value="Unassembled WGS sequence"/>
</dbReference>
<comment type="caution">
    <text evidence="6">The sequence shown here is derived from an EMBL/GenBank/DDBJ whole genome shotgun (WGS) entry which is preliminary data.</text>
</comment>
<dbReference type="AlphaFoldDB" id="A0A179D4W7"/>